<evidence type="ECO:0000313" key="2">
    <source>
        <dbReference type="EMBL" id="OBJ65129.1"/>
    </source>
</evidence>
<accession>A0A853MBM1</accession>
<gene>
    <name evidence="2" type="ORF">A5628_00145</name>
</gene>
<dbReference type="RefSeq" id="WP_065056631.1">
    <property type="nucleotide sequence ID" value="NZ_LZKW01000443.1"/>
</dbReference>
<sequence>MLLDLAIGGQKFIFKPAALGRARTTEGALEEDSAPGSGPQPQGEQETTETEQPQGKQAPSPDGEAKPQVQAGARRD</sequence>
<protein>
    <submittedName>
        <fullName evidence="2">Uncharacterized protein</fullName>
    </submittedName>
</protein>
<dbReference type="EMBL" id="LZLG01000001">
    <property type="protein sequence ID" value="OBJ65129.1"/>
    <property type="molecule type" value="Genomic_DNA"/>
</dbReference>
<name>A0A853MBM1_9MYCO</name>
<organism evidence="2 3">
    <name type="scientific">Mycobacterium colombiense</name>
    <dbReference type="NCBI Taxonomy" id="339268"/>
    <lineage>
        <taxon>Bacteria</taxon>
        <taxon>Bacillati</taxon>
        <taxon>Actinomycetota</taxon>
        <taxon>Actinomycetes</taxon>
        <taxon>Mycobacteriales</taxon>
        <taxon>Mycobacteriaceae</taxon>
        <taxon>Mycobacterium</taxon>
        <taxon>Mycobacterium avium complex (MAC)</taxon>
    </lineage>
</organism>
<feature type="region of interest" description="Disordered" evidence="1">
    <location>
        <begin position="16"/>
        <end position="76"/>
    </location>
</feature>
<proteinExistence type="predicted"/>
<evidence type="ECO:0000313" key="3">
    <source>
        <dbReference type="Proteomes" id="UP000093894"/>
    </source>
</evidence>
<dbReference type="Proteomes" id="UP000093894">
    <property type="component" value="Unassembled WGS sequence"/>
</dbReference>
<reference evidence="2 3" key="1">
    <citation type="submission" date="2016-06" db="EMBL/GenBank/DDBJ databases">
        <authorList>
            <person name="Sutton G."/>
            <person name="Brinkac L."/>
            <person name="Sanka R."/>
            <person name="Adams M."/>
            <person name="Lau E."/>
            <person name="Garcia-Basteiro A."/>
            <person name="Lopez-Varela E."/>
            <person name="Palencia S."/>
        </authorList>
    </citation>
    <scope>NUCLEOTIDE SEQUENCE [LARGE SCALE GENOMIC DNA]</scope>
    <source>
        <strain evidence="2 3">1164983.0</strain>
    </source>
</reference>
<feature type="compositionally biased region" description="Low complexity" evidence="1">
    <location>
        <begin position="39"/>
        <end position="55"/>
    </location>
</feature>
<evidence type="ECO:0000256" key="1">
    <source>
        <dbReference type="SAM" id="MobiDB-lite"/>
    </source>
</evidence>
<comment type="caution">
    <text evidence="2">The sequence shown here is derived from an EMBL/GenBank/DDBJ whole genome shotgun (WGS) entry which is preliminary data.</text>
</comment>
<dbReference type="AlphaFoldDB" id="A0A853MBM1"/>